<proteinExistence type="predicted"/>
<reference evidence="1 2" key="1">
    <citation type="submission" date="2016-01" db="EMBL/GenBank/DDBJ databases">
        <title>Genome sequencing of Roseivirga spongicola UST030701-084.</title>
        <authorList>
            <person name="Selvaratnam C."/>
            <person name="Thevarajoo S."/>
            <person name="Goh K.M."/>
            <person name="Ee R."/>
            <person name="Chan K.-G."/>
            <person name="Chong C.S."/>
        </authorList>
    </citation>
    <scope>NUCLEOTIDE SEQUENCE [LARGE SCALE GENOMIC DNA]</scope>
    <source>
        <strain evidence="1 2">UST030701-084</strain>
    </source>
</reference>
<evidence type="ECO:0008006" key="3">
    <source>
        <dbReference type="Google" id="ProtNLM"/>
    </source>
</evidence>
<dbReference type="InterPro" id="IPR045444">
    <property type="entry name" value="DUF6503"/>
</dbReference>
<gene>
    <name evidence="1" type="ORF">AWW68_02310</name>
</gene>
<keyword evidence="2" id="KW-1185">Reference proteome</keyword>
<comment type="caution">
    <text evidence="1">The sequence shown here is derived from an EMBL/GenBank/DDBJ whole genome shotgun (WGS) entry which is preliminary data.</text>
</comment>
<protein>
    <recommendedName>
        <fullName evidence="3">Outer membrane lipoprotein-sorting protein</fullName>
    </recommendedName>
</protein>
<sequence length="230" mass="26764">MLLALNVSAQEITGQELLNRAIAFHNPSGNWNTAKIDLIIDMETQGNSARRSQMTIDNKKGSFYLKMLSSGSLYEYWVDKNDSTELLYNFMAPDSLQVDSLNLTKERALRWRDYYTYLYGLPMKLKDPGTQVDPTVQRMQFMNQEVLALKVTYDAAVGEDIWYFYFNPETYAMVGYRFYHDEAANDGEYIVLEGMEIQNGLRIPKNRTWYTNADNRLLGTDYLIEMKVNR</sequence>
<name>A0A150XFX9_9BACT</name>
<organism evidence="1 2">
    <name type="scientific">Roseivirga spongicola</name>
    <dbReference type="NCBI Taxonomy" id="333140"/>
    <lineage>
        <taxon>Bacteria</taxon>
        <taxon>Pseudomonadati</taxon>
        <taxon>Bacteroidota</taxon>
        <taxon>Cytophagia</taxon>
        <taxon>Cytophagales</taxon>
        <taxon>Roseivirgaceae</taxon>
        <taxon>Roseivirga</taxon>
    </lineage>
</organism>
<evidence type="ECO:0000313" key="2">
    <source>
        <dbReference type="Proteomes" id="UP000075606"/>
    </source>
</evidence>
<dbReference type="AlphaFoldDB" id="A0A150XFX9"/>
<dbReference type="Proteomes" id="UP000075606">
    <property type="component" value="Unassembled WGS sequence"/>
</dbReference>
<evidence type="ECO:0000313" key="1">
    <source>
        <dbReference type="EMBL" id="KYG77627.1"/>
    </source>
</evidence>
<dbReference type="Pfam" id="PF20113">
    <property type="entry name" value="DUF6503"/>
    <property type="match status" value="1"/>
</dbReference>
<accession>A0A150XFX9</accession>
<dbReference type="STRING" id="333140.AWW68_02310"/>
<dbReference type="EMBL" id="LRPC01000001">
    <property type="protein sequence ID" value="KYG77627.1"/>
    <property type="molecule type" value="Genomic_DNA"/>
</dbReference>